<name>A0A5R9DSG7_9ACTN</name>
<gene>
    <name evidence="1" type="ORF">FEF34_39515</name>
</gene>
<organism evidence="1 2">
    <name type="scientific">Streptomyces marianii</name>
    <dbReference type="NCBI Taxonomy" id="1817406"/>
    <lineage>
        <taxon>Bacteria</taxon>
        <taxon>Bacillati</taxon>
        <taxon>Actinomycetota</taxon>
        <taxon>Actinomycetes</taxon>
        <taxon>Kitasatosporales</taxon>
        <taxon>Streptomycetaceae</taxon>
        <taxon>Streptomyces</taxon>
    </lineage>
</organism>
<comment type="caution">
    <text evidence="1">The sequence shown here is derived from an EMBL/GenBank/DDBJ whole genome shotgun (WGS) entry which is preliminary data.</text>
</comment>
<dbReference type="OrthoDB" id="4279155at2"/>
<dbReference type="EMBL" id="VAWE01000002">
    <property type="protein sequence ID" value="TLQ39459.1"/>
    <property type="molecule type" value="Genomic_DNA"/>
</dbReference>
<keyword evidence="2" id="KW-1185">Reference proteome</keyword>
<dbReference type="AlphaFoldDB" id="A0A5R9DSG7"/>
<dbReference type="RefSeq" id="WP_138058269.1">
    <property type="nucleotide sequence ID" value="NZ_VAWE01000002.1"/>
</dbReference>
<proteinExistence type="predicted"/>
<evidence type="ECO:0000313" key="1">
    <source>
        <dbReference type="EMBL" id="TLQ39459.1"/>
    </source>
</evidence>
<protein>
    <submittedName>
        <fullName evidence="1">Uncharacterized protein</fullName>
    </submittedName>
</protein>
<accession>A0A5R9DSG7</accession>
<dbReference type="Proteomes" id="UP000305921">
    <property type="component" value="Unassembled WGS sequence"/>
</dbReference>
<sequence length="102" mass="11170">MSSSPDRYAPSPGREATELAWEAAGARVQDANLARLRKEDEDADRLFPPGPVFTDALVDDNVMRLLGTALETYGTAKHAAGRMDLFQRLFDGTGDNAIPYTR</sequence>
<reference evidence="1 2" key="1">
    <citation type="submission" date="2019-05" db="EMBL/GenBank/DDBJ databases">
        <title>Streptomyces marianii sp. nov., a novel marine actinomycete from southern coast of India.</title>
        <authorList>
            <person name="Iniyan A.M."/>
            <person name="Wink J."/>
            <person name="Ramprasad E."/>
            <person name="Ramana C.V."/>
            <person name="Bunk B."/>
            <person name="Sproer C."/>
            <person name="Joseph F.-J.R.S."/>
            <person name="Vincent S.G.P."/>
        </authorList>
    </citation>
    <scope>NUCLEOTIDE SEQUENCE [LARGE SCALE GENOMIC DNA]</scope>
    <source>
        <strain evidence="1 2">ICN19</strain>
    </source>
</reference>
<evidence type="ECO:0000313" key="2">
    <source>
        <dbReference type="Proteomes" id="UP000305921"/>
    </source>
</evidence>